<organism evidence="10 11">
    <name type="scientific">Aphanizomenon flos-aquae FACHB-1040</name>
    <dbReference type="NCBI Taxonomy" id="2692887"/>
    <lineage>
        <taxon>Bacteria</taxon>
        <taxon>Bacillati</taxon>
        <taxon>Cyanobacteriota</taxon>
        <taxon>Cyanophyceae</taxon>
        <taxon>Nostocales</taxon>
        <taxon>Aphanizomenonaceae</taxon>
        <taxon>Aphanizomenon</taxon>
    </lineage>
</organism>
<name>A0ABR8C1B5_APHFL</name>
<dbReference type="Gene3D" id="1.20.120.1230">
    <property type="match status" value="1"/>
</dbReference>
<evidence type="ECO:0000256" key="3">
    <source>
        <dbReference type="ARBA" id="ARBA00022676"/>
    </source>
</evidence>
<keyword evidence="4 10" id="KW-0808">Transferase</keyword>
<proteinExistence type="predicted"/>
<evidence type="ECO:0000259" key="7">
    <source>
        <dbReference type="Pfam" id="PF00534"/>
    </source>
</evidence>
<dbReference type="NCBIfam" id="TIGR02470">
    <property type="entry name" value="sucr_synth"/>
    <property type="match status" value="1"/>
</dbReference>
<dbReference type="GO" id="GO:0016157">
    <property type="term" value="F:sucrose synthase activity"/>
    <property type="evidence" value="ECO:0007669"/>
    <property type="project" value="UniProtKB-EC"/>
</dbReference>
<comment type="catalytic activity">
    <reaction evidence="5">
        <text>an NDP-alpha-D-glucose + D-fructose = a ribonucleoside 5'-diphosphate + sucrose + H(+)</text>
        <dbReference type="Rhea" id="RHEA:16241"/>
        <dbReference type="ChEBI" id="CHEBI:15378"/>
        <dbReference type="ChEBI" id="CHEBI:17992"/>
        <dbReference type="ChEBI" id="CHEBI:37721"/>
        <dbReference type="ChEBI" id="CHEBI:57930"/>
        <dbReference type="ChEBI" id="CHEBI:76533"/>
        <dbReference type="EC" id="2.4.1.13"/>
    </reaction>
</comment>
<dbReference type="EMBL" id="JACJQT010000065">
    <property type="protein sequence ID" value="MBD2280560.1"/>
    <property type="molecule type" value="Genomic_DNA"/>
</dbReference>
<feature type="domain" description="Sucrose synthase first GT-B" evidence="8">
    <location>
        <begin position="257"/>
        <end position="549"/>
    </location>
</feature>
<evidence type="ECO:0000256" key="6">
    <source>
        <dbReference type="NCBIfam" id="TIGR02470"/>
    </source>
</evidence>
<dbReference type="InterPro" id="IPR012820">
    <property type="entry name" value="Sucrose_synthase_pln/cyn"/>
</dbReference>
<dbReference type="RefSeq" id="WP_168635144.1">
    <property type="nucleotide sequence ID" value="NZ_JACJQT010000065.1"/>
</dbReference>
<dbReference type="InterPro" id="IPR001296">
    <property type="entry name" value="Glyco_trans_1"/>
</dbReference>
<dbReference type="InterPro" id="IPR056736">
    <property type="entry name" value="SUS_EPBD"/>
</dbReference>
<dbReference type="InterPro" id="IPR000368">
    <property type="entry name" value="Sucrose_synth_GT-B1"/>
</dbReference>
<protein>
    <recommendedName>
        <fullName evidence="2 6">Sucrose synthase</fullName>
        <ecNumber evidence="1 6">2.4.1.13</ecNumber>
    </recommendedName>
</protein>
<evidence type="ECO:0000259" key="8">
    <source>
        <dbReference type="Pfam" id="PF00862"/>
    </source>
</evidence>
<dbReference type="PANTHER" id="PTHR45839">
    <property type="match status" value="1"/>
</dbReference>
<dbReference type="SUPFAM" id="SSF53756">
    <property type="entry name" value="UDP-Glycosyltransferase/glycogen phosphorylase"/>
    <property type="match status" value="1"/>
</dbReference>
<dbReference type="Gene3D" id="3.40.50.2000">
    <property type="entry name" value="Glycogen Phosphorylase B"/>
    <property type="match status" value="2"/>
</dbReference>
<gene>
    <name evidence="10" type="ORF">H6F99_20470</name>
</gene>
<dbReference type="PANTHER" id="PTHR45839:SF7">
    <property type="entry name" value="SUCROSE SYNTHASE 1"/>
    <property type="match status" value="1"/>
</dbReference>
<sequence length="806" mass="93202">MYKLAQTIVNSDEKNALGEFILGLGNNHKRYFLRNEILQAFADYCHQFQKPAYFYHSSSLGTFIQYTHEIILDSENTWFVLRPKIASQEVWLLTADLTKFDLMTPKALLDVSDRLVNRYQPHILEIDLHPFYPAAPKISDSRNIGQGLTVLNHYFCNQSLTDPEYWIDALFQSLQRLEYNGISLLISNHIHSGLQLTKQIKLALEFVSHLSPDTPYIKFGFHLQSLGLEPGWGNNAARVRETLELLEKLMDNPEAAILETFVSRICAVFRVVLISIHGWVAQEDVLGRDETLGQVIYVLEQARSLENKMRAEIELAGLDTLGIKPHIIILTRLIPNCEGTFCNLPLEKVDGTENAWILRVPFVESQPEITNNWISKFEIWPYLEKFALAAETELLKQFQGKPNLIIGNYSDGNLVAFILSRKMKVTQCNIAHSLEKPKFLFSNLYWQDLESQYHFSAQFTADLISMNAADFIITSSYQEIVGTPDTMGQYESYKCFTMPNLYHVIDGIDLFSPKFNMVPPGVSENIFFPYNETTNRESHRRQHIQNLIFQTEHPQILGKLEHPHKKPIFSVSPITSIKNLTGLIECFGKSQELQEQCNLILLTSKLHPDSGTNPEEVQEIEKIHAIIHQYHLHHKIRWLGMRLPLSDIAETYRVIADFQGIYIHFALYESFSRSVLEAMISGLPTFTTQFGGSLEIIENHNKGFNLNPTDLEGTAKTITNFLEKCHNYPEYWLENSQWMIERIRHKYNWNSHTNQLLLLAKMFSFWNFVYPEDNEARDRYMESLFHLLYKPIADKILSEHLAKLMK</sequence>
<keyword evidence="3 10" id="KW-0328">Glycosyltransferase</keyword>
<evidence type="ECO:0000256" key="4">
    <source>
        <dbReference type="ARBA" id="ARBA00022679"/>
    </source>
</evidence>
<dbReference type="Proteomes" id="UP000606721">
    <property type="component" value="Unassembled WGS sequence"/>
</dbReference>
<dbReference type="Gene3D" id="3.10.450.330">
    <property type="match status" value="1"/>
</dbReference>
<accession>A0ABR8C1B5</accession>
<evidence type="ECO:0000313" key="11">
    <source>
        <dbReference type="Proteomes" id="UP000606721"/>
    </source>
</evidence>
<evidence type="ECO:0000256" key="2">
    <source>
        <dbReference type="ARBA" id="ARBA00020955"/>
    </source>
</evidence>
<comment type="caution">
    <text evidence="10">The sequence shown here is derived from an EMBL/GenBank/DDBJ whole genome shotgun (WGS) entry which is preliminary data.</text>
</comment>
<feature type="domain" description="Sucrose synthase EPBD" evidence="9">
    <location>
        <begin position="146"/>
        <end position="234"/>
    </location>
</feature>
<feature type="domain" description="Glycosyl transferase family 1" evidence="7">
    <location>
        <begin position="561"/>
        <end position="735"/>
    </location>
</feature>
<dbReference type="Pfam" id="PF00534">
    <property type="entry name" value="Glycos_transf_1"/>
    <property type="match status" value="1"/>
</dbReference>
<keyword evidence="11" id="KW-1185">Reference proteome</keyword>
<reference evidence="10 11" key="1">
    <citation type="journal article" date="2020" name="ISME J.">
        <title>Comparative genomics reveals insights into cyanobacterial evolution and habitat adaptation.</title>
        <authorList>
            <person name="Chen M.Y."/>
            <person name="Teng W.K."/>
            <person name="Zhao L."/>
            <person name="Hu C.X."/>
            <person name="Zhou Y.K."/>
            <person name="Han B.P."/>
            <person name="Song L.R."/>
            <person name="Shu W.S."/>
        </authorList>
    </citation>
    <scope>NUCLEOTIDE SEQUENCE [LARGE SCALE GENOMIC DNA]</scope>
    <source>
        <strain evidence="10 11">FACHB-1040</strain>
    </source>
</reference>
<evidence type="ECO:0000256" key="1">
    <source>
        <dbReference type="ARBA" id="ARBA00012540"/>
    </source>
</evidence>
<dbReference type="Pfam" id="PF00862">
    <property type="entry name" value="GT-B_Sucrose_synth"/>
    <property type="match status" value="1"/>
</dbReference>
<evidence type="ECO:0000259" key="9">
    <source>
        <dbReference type="Pfam" id="PF24862"/>
    </source>
</evidence>
<evidence type="ECO:0000256" key="5">
    <source>
        <dbReference type="ARBA" id="ARBA00049030"/>
    </source>
</evidence>
<dbReference type="EC" id="2.4.1.13" evidence="1 6"/>
<evidence type="ECO:0000313" key="10">
    <source>
        <dbReference type="EMBL" id="MBD2280560.1"/>
    </source>
</evidence>
<dbReference type="Pfam" id="PF24862">
    <property type="entry name" value="SUS_EPBD"/>
    <property type="match status" value="1"/>
</dbReference>